<dbReference type="STRING" id="68775.A0A5C3M1G5"/>
<organism evidence="5 6">
    <name type="scientific">Crucibulum laeve</name>
    <dbReference type="NCBI Taxonomy" id="68775"/>
    <lineage>
        <taxon>Eukaryota</taxon>
        <taxon>Fungi</taxon>
        <taxon>Dikarya</taxon>
        <taxon>Basidiomycota</taxon>
        <taxon>Agaricomycotina</taxon>
        <taxon>Agaricomycetes</taxon>
        <taxon>Agaricomycetidae</taxon>
        <taxon>Agaricales</taxon>
        <taxon>Agaricineae</taxon>
        <taxon>Nidulariaceae</taxon>
        <taxon>Crucibulum</taxon>
    </lineage>
</organism>
<dbReference type="SUPFAM" id="SSF56176">
    <property type="entry name" value="FAD-binding/transporter-associated domain-like"/>
    <property type="match status" value="1"/>
</dbReference>
<dbReference type="Gene3D" id="3.30.465.10">
    <property type="match status" value="1"/>
</dbReference>
<evidence type="ECO:0000256" key="2">
    <source>
        <dbReference type="ARBA" id="ARBA00023002"/>
    </source>
</evidence>
<dbReference type="InterPro" id="IPR006094">
    <property type="entry name" value="Oxid_FAD_bind_N"/>
</dbReference>
<dbReference type="GO" id="GO:0050660">
    <property type="term" value="F:flavin adenine dinucleotide binding"/>
    <property type="evidence" value="ECO:0007669"/>
    <property type="project" value="InterPro"/>
</dbReference>
<dbReference type="GO" id="GO:0016491">
    <property type="term" value="F:oxidoreductase activity"/>
    <property type="evidence" value="ECO:0007669"/>
    <property type="project" value="UniProtKB-KW"/>
</dbReference>
<evidence type="ECO:0000256" key="3">
    <source>
        <dbReference type="SAM" id="MobiDB-lite"/>
    </source>
</evidence>
<feature type="region of interest" description="Disordered" evidence="3">
    <location>
        <begin position="341"/>
        <end position="369"/>
    </location>
</feature>
<evidence type="ECO:0000313" key="5">
    <source>
        <dbReference type="EMBL" id="TFK39259.1"/>
    </source>
</evidence>
<protein>
    <recommendedName>
        <fullName evidence="4">FAD linked oxidase N-terminal domain-containing protein</fullName>
    </recommendedName>
</protein>
<dbReference type="Proteomes" id="UP000308652">
    <property type="component" value="Unassembled WGS sequence"/>
</dbReference>
<accession>A0A5C3M1G5</accession>
<sequence length="558" mass="60113">MVSFNAFVSGRLVHIVPLARFCKTLPGGTRTSQQLLSSVFRDETPGAMYQANWEQAGVKFTQSFNLRLAIKASGHDYLGRSTAKNSLLISTHKLQNISFTYNSVVGGQNFGPAVTLGSATRAQGNFVVDETAAAVVAAGGYVQGGGHSSMPPLLGWVADKCFELDVVLANGTLATANEVQNSDCCAWGWCRKLGSDRLRNVPNIPYIQRLVATVHAKHIFDWDSFWAGQYFYLSRTNINEVSATGFMVMSILTFFPNASVSQAATALTPFLNDIRSIADVDMQQSLVQANINDALFSDDDTPADVANLVMGSRLVPASTYRNSPETVGQVYKRLLDAGATKPADGRMTGKRNMGCKGEREQVHRTMGKEEADLTTEAIIRATAEQTTMTKQRQETTVHRQRVDNWPISGIWYTSWSPTNPANAQTKLNSHTPSFPSSNPDQFHLPLSSSLIVPTEAVAVAGANAGCLPAIAARTASSTSFTDTAAPSFDSTTILTSPLCPEKRMAKMNTDILDCSMIMGTLFHRDSAAGNGRYAVAPTSTGLKAGRLRSGGRLMGARA</sequence>
<dbReference type="InterPro" id="IPR016169">
    <property type="entry name" value="FAD-bd_PCMH_sub2"/>
</dbReference>
<proteinExistence type="inferred from homology"/>
<dbReference type="OrthoDB" id="9983560at2759"/>
<feature type="compositionally biased region" description="Basic and acidic residues" evidence="3">
    <location>
        <begin position="356"/>
        <end position="369"/>
    </location>
</feature>
<reference evidence="5 6" key="1">
    <citation type="journal article" date="2019" name="Nat. Ecol. Evol.">
        <title>Megaphylogeny resolves global patterns of mushroom evolution.</title>
        <authorList>
            <person name="Varga T."/>
            <person name="Krizsan K."/>
            <person name="Foldi C."/>
            <person name="Dima B."/>
            <person name="Sanchez-Garcia M."/>
            <person name="Sanchez-Ramirez S."/>
            <person name="Szollosi G.J."/>
            <person name="Szarkandi J.G."/>
            <person name="Papp V."/>
            <person name="Albert L."/>
            <person name="Andreopoulos W."/>
            <person name="Angelini C."/>
            <person name="Antonin V."/>
            <person name="Barry K.W."/>
            <person name="Bougher N.L."/>
            <person name="Buchanan P."/>
            <person name="Buyck B."/>
            <person name="Bense V."/>
            <person name="Catcheside P."/>
            <person name="Chovatia M."/>
            <person name="Cooper J."/>
            <person name="Damon W."/>
            <person name="Desjardin D."/>
            <person name="Finy P."/>
            <person name="Geml J."/>
            <person name="Haridas S."/>
            <person name="Hughes K."/>
            <person name="Justo A."/>
            <person name="Karasinski D."/>
            <person name="Kautmanova I."/>
            <person name="Kiss B."/>
            <person name="Kocsube S."/>
            <person name="Kotiranta H."/>
            <person name="LaButti K.M."/>
            <person name="Lechner B.E."/>
            <person name="Liimatainen K."/>
            <person name="Lipzen A."/>
            <person name="Lukacs Z."/>
            <person name="Mihaltcheva S."/>
            <person name="Morgado L.N."/>
            <person name="Niskanen T."/>
            <person name="Noordeloos M.E."/>
            <person name="Ohm R.A."/>
            <person name="Ortiz-Santana B."/>
            <person name="Ovrebo C."/>
            <person name="Racz N."/>
            <person name="Riley R."/>
            <person name="Savchenko A."/>
            <person name="Shiryaev A."/>
            <person name="Soop K."/>
            <person name="Spirin V."/>
            <person name="Szebenyi C."/>
            <person name="Tomsovsky M."/>
            <person name="Tulloss R.E."/>
            <person name="Uehling J."/>
            <person name="Grigoriev I.V."/>
            <person name="Vagvolgyi C."/>
            <person name="Papp T."/>
            <person name="Martin F.M."/>
            <person name="Miettinen O."/>
            <person name="Hibbett D.S."/>
            <person name="Nagy L.G."/>
        </authorList>
    </citation>
    <scope>NUCLEOTIDE SEQUENCE [LARGE SCALE GENOMIC DNA]</scope>
    <source>
        <strain evidence="5 6">CBS 166.37</strain>
    </source>
</reference>
<dbReference type="PANTHER" id="PTHR13878">
    <property type="entry name" value="GULONOLACTONE OXIDASE"/>
    <property type="match status" value="1"/>
</dbReference>
<dbReference type="InterPro" id="IPR036318">
    <property type="entry name" value="FAD-bd_PCMH-like_sf"/>
</dbReference>
<dbReference type="EMBL" id="ML213600">
    <property type="protein sequence ID" value="TFK39259.1"/>
    <property type="molecule type" value="Genomic_DNA"/>
</dbReference>
<comment type="similarity">
    <text evidence="1">Belongs to the oxygen-dependent FAD-linked oxidoreductase family.</text>
</comment>
<keyword evidence="6" id="KW-1185">Reference proteome</keyword>
<dbReference type="AlphaFoldDB" id="A0A5C3M1G5"/>
<keyword evidence="2" id="KW-0560">Oxidoreductase</keyword>
<name>A0A5C3M1G5_9AGAR</name>
<dbReference type="PANTHER" id="PTHR13878:SF91">
    <property type="entry name" value="FAD BINDING DOMAIN PROTEIN (AFU_ORTHOLOGUE AFUA_6G12070)-RELATED"/>
    <property type="match status" value="1"/>
</dbReference>
<gene>
    <name evidence="5" type="ORF">BDQ12DRAFT_665589</name>
</gene>
<dbReference type="Pfam" id="PF01565">
    <property type="entry name" value="FAD_binding_4"/>
    <property type="match status" value="1"/>
</dbReference>
<evidence type="ECO:0000256" key="1">
    <source>
        <dbReference type="ARBA" id="ARBA00005466"/>
    </source>
</evidence>
<feature type="domain" description="FAD linked oxidase N-terminal" evidence="4">
    <location>
        <begin position="58"/>
        <end position="175"/>
    </location>
</feature>
<dbReference type="InterPro" id="IPR050432">
    <property type="entry name" value="FAD-linked_Oxidoreductases_BP"/>
</dbReference>
<evidence type="ECO:0000313" key="6">
    <source>
        <dbReference type="Proteomes" id="UP000308652"/>
    </source>
</evidence>
<evidence type="ECO:0000259" key="4">
    <source>
        <dbReference type="Pfam" id="PF01565"/>
    </source>
</evidence>